<dbReference type="GeneID" id="25473411"/>
<accession>U6MXJ5</accession>
<dbReference type="Pfam" id="PF00505">
    <property type="entry name" value="HMG_box"/>
    <property type="match status" value="1"/>
</dbReference>
<evidence type="ECO:0000256" key="1">
    <source>
        <dbReference type="PROSITE-ProRule" id="PRU00267"/>
    </source>
</evidence>
<feature type="compositionally biased region" description="Low complexity" evidence="2">
    <location>
        <begin position="556"/>
        <end position="576"/>
    </location>
</feature>
<evidence type="ECO:0000256" key="2">
    <source>
        <dbReference type="SAM" id="MobiDB-lite"/>
    </source>
</evidence>
<dbReference type="InterPro" id="IPR039190">
    <property type="entry name" value="TTC14"/>
</dbReference>
<dbReference type="InterPro" id="IPR036910">
    <property type="entry name" value="HMG_box_dom_sf"/>
</dbReference>
<dbReference type="GO" id="GO:0005634">
    <property type="term" value="C:nucleus"/>
    <property type="evidence" value="ECO:0007669"/>
    <property type="project" value="UniProtKB-UniRule"/>
</dbReference>
<feature type="compositionally biased region" description="Low complexity" evidence="2">
    <location>
        <begin position="51"/>
        <end position="103"/>
    </location>
</feature>
<feature type="domain" description="HMG box" evidence="3">
    <location>
        <begin position="460"/>
        <end position="532"/>
    </location>
</feature>
<feature type="region of interest" description="Disordered" evidence="2">
    <location>
        <begin position="1"/>
        <end position="210"/>
    </location>
</feature>
<sequence length="659" mass="70213">MADAQHTNAPRPQPAAQDSSAAAAAAAAAVGGGSDADTQKQGEEHRRADQQHTAAARAAAASTAAASAAEVAAAAAATAGAPKAQVVAPTEAAAAGTAAAAAEDAQEAHALVGGPQQQETSSSSSSGSDSTCSSSNAARKAAAEETSSSSSNSSSSSSTSDESPSAAAAAAAPEGGGSRRRGSSRRNPYTSSSSSSSSSTSSSSSSSSSVSALEAKQRARLKRQFYLDSDWKTVDFRPQTPETKKSRLFLNSLCYLCEGVITKKSTLGRKAGLGLFCERPEGFAKGAVITEFVGWLVDREQAEQLRKRRKASHIVAVQKGFLYIDGVKDPYYGTGGASFANDGSEFLGGPGNNSYFYHWFDEELGRTRVFLRATRSIANGEEIFVPYDKNYWQDNFEEQEENCPDAFRKRKIEQLQRKYKDFTITSMQDLKARQALVEQQKRLKREKAKEVKRKPLKPNLKRPLSAFMRFSVSRRKELVAANPELRHPKCFKEIAQTISQDWKCLSAKKRAELEQEAAADFNKYKAKLKEWRATHAPKKRKKQRKSVTRTQSTPPAAAGDTCAAEAGDAAVDDSAAQVTGEDGDDKELQSEEKQRQSREAETANAATDVPESADDTRSSSRQSSRLEAPAAAAVADADASKDLKKAAAAAEAACASTVA</sequence>
<feature type="compositionally biased region" description="Low complexity" evidence="2">
    <location>
        <begin position="191"/>
        <end position="210"/>
    </location>
</feature>
<dbReference type="InterPro" id="IPR001214">
    <property type="entry name" value="SET_dom"/>
</dbReference>
<dbReference type="RefSeq" id="XP_013435686.1">
    <property type="nucleotide sequence ID" value="XM_013580232.1"/>
</dbReference>
<dbReference type="Proteomes" id="UP000030754">
    <property type="component" value="Unassembled WGS sequence"/>
</dbReference>
<dbReference type="CDD" id="cd00084">
    <property type="entry name" value="HMG-box_SF"/>
    <property type="match status" value="1"/>
</dbReference>
<dbReference type="PROSITE" id="PS50118">
    <property type="entry name" value="HMG_BOX_2"/>
    <property type="match status" value="1"/>
</dbReference>
<feature type="compositionally biased region" description="Low complexity" evidence="2">
    <location>
        <begin position="619"/>
        <end position="637"/>
    </location>
</feature>
<dbReference type="OrthoDB" id="337151at2759"/>
<feature type="domain" description="SET" evidence="4">
    <location>
        <begin position="258"/>
        <end position="388"/>
    </location>
</feature>
<feature type="compositionally biased region" description="Basic and acidic residues" evidence="2">
    <location>
        <begin position="586"/>
        <end position="601"/>
    </location>
</feature>
<dbReference type="SUPFAM" id="SSF82199">
    <property type="entry name" value="SET domain"/>
    <property type="match status" value="1"/>
</dbReference>
<evidence type="ECO:0000313" key="5">
    <source>
        <dbReference type="EMBL" id="CDJ67219.1"/>
    </source>
</evidence>
<dbReference type="InterPro" id="IPR046341">
    <property type="entry name" value="SET_dom_sf"/>
</dbReference>
<feature type="compositionally biased region" description="Low complexity" evidence="2">
    <location>
        <begin position="646"/>
        <end position="659"/>
    </location>
</feature>
<keyword evidence="1" id="KW-0238">DNA-binding</keyword>
<evidence type="ECO:0000259" key="3">
    <source>
        <dbReference type="PROSITE" id="PS50118"/>
    </source>
</evidence>
<feature type="compositionally biased region" description="Low complexity" evidence="2">
    <location>
        <begin position="121"/>
        <end position="173"/>
    </location>
</feature>
<feature type="compositionally biased region" description="Polar residues" evidence="2">
    <location>
        <begin position="1"/>
        <end position="10"/>
    </location>
</feature>
<dbReference type="Gene3D" id="2.170.270.10">
    <property type="entry name" value="SET domain"/>
    <property type="match status" value="1"/>
</dbReference>
<gene>
    <name evidence="5" type="ORF">ENH_00032470</name>
</gene>
<dbReference type="AlphaFoldDB" id="U6MXJ5"/>
<keyword evidence="6" id="KW-1185">Reference proteome</keyword>
<reference evidence="5" key="2">
    <citation type="submission" date="2013-10" db="EMBL/GenBank/DDBJ databases">
        <authorList>
            <person name="Aslett M."/>
        </authorList>
    </citation>
    <scope>NUCLEOTIDE SEQUENCE [LARGE SCALE GENOMIC DNA]</scope>
    <source>
        <strain evidence="5">Houghton</strain>
    </source>
</reference>
<feature type="region of interest" description="Disordered" evidence="2">
    <location>
        <begin position="530"/>
        <end position="659"/>
    </location>
</feature>
<dbReference type="PANTHER" id="PTHR23184">
    <property type="entry name" value="TETRATRICOPEPTIDE REPEAT PROTEIN 14"/>
    <property type="match status" value="1"/>
</dbReference>
<dbReference type="SMART" id="SM00398">
    <property type="entry name" value="HMG"/>
    <property type="match status" value="1"/>
</dbReference>
<dbReference type="PROSITE" id="PS50280">
    <property type="entry name" value="SET"/>
    <property type="match status" value="1"/>
</dbReference>
<organism evidence="5 6">
    <name type="scientific">Eimeria necatrix</name>
    <dbReference type="NCBI Taxonomy" id="51315"/>
    <lineage>
        <taxon>Eukaryota</taxon>
        <taxon>Sar</taxon>
        <taxon>Alveolata</taxon>
        <taxon>Apicomplexa</taxon>
        <taxon>Conoidasida</taxon>
        <taxon>Coccidia</taxon>
        <taxon>Eucoccidiorida</taxon>
        <taxon>Eimeriorina</taxon>
        <taxon>Eimeriidae</taxon>
        <taxon>Eimeria</taxon>
    </lineage>
</organism>
<dbReference type="SUPFAM" id="SSF47095">
    <property type="entry name" value="HMG-box"/>
    <property type="match status" value="1"/>
</dbReference>
<dbReference type="Gene3D" id="1.10.30.10">
    <property type="entry name" value="High mobility group box domain"/>
    <property type="match status" value="1"/>
</dbReference>
<dbReference type="VEuPathDB" id="ToxoDB:ENH_00032470"/>
<feature type="DNA-binding region" description="HMG box" evidence="1">
    <location>
        <begin position="460"/>
        <end position="532"/>
    </location>
</feature>
<proteinExistence type="predicted"/>
<evidence type="ECO:0000313" key="6">
    <source>
        <dbReference type="Proteomes" id="UP000030754"/>
    </source>
</evidence>
<reference evidence="5" key="1">
    <citation type="submission" date="2013-10" db="EMBL/GenBank/DDBJ databases">
        <title>Genomic analysis of the causative agents of coccidiosis in chickens.</title>
        <authorList>
            <person name="Reid A.J."/>
            <person name="Blake D."/>
            <person name="Billington K."/>
            <person name="Browne H."/>
            <person name="Dunn M."/>
            <person name="Hung S."/>
            <person name="Kawahara F."/>
            <person name="Miranda-Saavedra D."/>
            <person name="Mourier T."/>
            <person name="Nagra H."/>
            <person name="Otto T.D."/>
            <person name="Rawlings N."/>
            <person name="Sanchez A."/>
            <person name="Sanders M."/>
            <person name="Subramaniam C."/>
            <person name="Tay Y."/>
            <person name="Dear P."/>
            <person name="Doerig C."/>
            <person name="Gruber A."/>
            <person name="Parkinson J."/>
            <person name="Shirley M."/>
            <person name="Wan K.L."/>
            <person name="Berriman M."/>
            <person name="Tomley F."/>
            <person name="Pain A."/>
        </authorList>
    </citation>
    <scope>NUCLEOTIDE SEQUENCE [LARGE SCALE GENOMIC DNA]</scope>
    <source>
        <strain evidence="5">Houghton</strain>
    </source>
</reference>
<feature type="compositionally biased region" description="Low complexity" evidence="2">
    <location>
        <begin position="15"/>
        <end position="29"/>
    </location>
</feature>
<evidence type="ECO:0000259" key="4">
    <source>
        <dbReference type="PROSITE" id="PS50280"/>
    </source>
</evidence>
<dbReference type="PANTHER" id="PTHR23184:SF9">
    <property type="entry name" value="TETRATRICOPEPTIDE REPEAT PROTEIN 14"/>
    <property type="match status" value="1"/>
</dbReference>
<protein>
    <submittedName>
        <fullName evidence="5">High mobility group (HMG) box domain-containing protein, putative</fullName>
    </submittedName>
</protein>
<feature type="compositionally biased region" description="Basic and acidic residues" evidence="2">
    <location>
        <begin position="37"/>
        <end position="50"/>
    </location>
</feature>
<dbReference type="GO" id="GO:0003677">
    <property type="term" value="F:DNA binding"/>
    <property type="evidence" value="ECO:0007669"/>
    <property type="project" value="UniProtKB-UniRule"/>
</dbReference>
<dbReference type="InterPro" id="IPR009071">
    <property type="entry name" value="HMG_box_dom"/>
</dbReference>
<name>U6MXJ5_9EIME</name>
<keyword evidence="1" id="KW-0539">Nucleus</keyword>
<feature type="compositionally biased region" description="Basic residues" evidence="2">
    <location>
        <begin position="535"/>
        <end position="547"/>
    </location>
</feature>
<dbReference type="EMBL" id="HG724193">
    <property type="protein sequence ID" value="CDJ67219.1"/>
    <property type="molecule type" value="Genomic_DNA"/>
</dbReference>